<dbReference type="Proteomes" id="UP000256519">
    <property type="component" value="Unassembled WGS sequence"/>
</dbReference>
<evidence type="ECO:0000313" key="2">
    <source>
        <dbReference type="EMBL" id="MDD9786736.1"/>
    </source>
</evidence>
<dbReference type="RefSeq" id="WP_053487940.1">
    <property type="nucleotide sequence ID" value="NZ_CATKQG010000043.1"/>
</dbReference>
<dbReference type="InterPro" id="IPR001387">
    <property type="entry name" value="Cro/C1-type_HTH"/>
</dbReference>
<dbReference type="Proteomes" id="UP001213771">
    <property type="component" value="Unassembled WGS sequence"/>
</dbReference>
<dbReference type="EMBL" id="PQWM01000017">
    <property type="protein sequence ID" value="RDZ12753.1"/>
    <property type="molecule type" value="Genomic_DNA"/>
</dbReference>
<dbReference type="AlphaFoldDB" id="A0A2C0V4I6"/>
<dbReference type="GO" id="GO:0003677">
    <property type="term" value="F:DNA binding"/>
    <property type="evidence" value="ECO:0007669"/>
    <property type="project" value="InterPro"/>
</dbReference>
<evidence type="ECO:0000313" key="4">
    <source>
        <dbReference type="EMBL" id="RDZ12753.1"/>
    </source>
</evidence>
<evidence type="ECO:0000259" key="1">
    <source>
        <dbReference type="Pfam" id="PF13443"/>
    </source>
</evidence>
<proteinExistence type="predicted"/>
<evidence type="ECO:0000313" key="5">
    <source>
        <dbReference type="Proteomes" id="UP000220341"/>
    </source>
</evidence>
<dbReference type="Proteomes" id="UP000220341">
    <property type="component" value="Unassembled WGS sequence"/>
</dbReference>
<comment type="caution">
    <text evidence="4">The sequence shown here is derived from an EMBL/GenBank/DDBJ whole genome shotgun (WGS) entry which is preliminary data.</text>
</comment>
<dbReference type="InterPro" id="IPR010982">
    <property type="entry name" value="Lambda_DNA-bd_dom_sf"/>
</dbReference>
<accession>A0A2C0V4I6</accession>
<dbReference type="Gene3D" id="1.10.260.40">
    <property type="entry name" value="lambda repressor-like DNA-binding domains"/>
    <property type="match status" value="1"/>
</dbReference>
<dbReference type="EMBL" id="JARAOX010000247">
    <property type="protein sequence ID" value="MDD9786736.1"/>
    <property type="molecule type" value="Genomic_DNA"/>
</dbReference>
<name>A0A2C0V4I6_PRIMG</name>
<sequence length="73" mass="8499">MPKITQKSKLGKYLMNKGYNQTEIVKVTKMDRKTVSKIYNDSNYIPSGTTIKKIMNVLKKIDPKLKVEDFFNL</sequence>
<dbReference type="EMBL" id="NTYW01000018">
    <property type="protein sequence ID" value="PES36024.1"/>
    <property type="molecule type" value="Genomic_DNA"/>
</dbReference>
<protein>
    <submittedName>
        <fullName evidence="2">Helix-turn-helix domain-containing protein</fullName>
    </submittedName>
    <submittedName>
        <fullName evidence="4">XRE family transcriptional regulator</fullName>
    </submittedName>
</protein>
<reference evidence="3 5" key="1">
    <citation type="submission" date="2017-09" db="EMBL/GenBank/DDBJ databases">
        <title>Large-scale bioinformatics analysis of Bacillus genomes uncovers conserved roles of natural products in bacterial physiology.</title>
        <authorList>
            <consortium name="Agbiome Team Llc"/>
            <person name="Bleich R.M."/>
            <person name="Kirk G.J."/>
            <person name="Santa Maria K.C."/>
            <person name="Allen S.E."/>
            <person name="Farag S."/>
            <person name="Shank E.A."/>
            <person name="Bowers A."/>
        </authorList>
    </citation>
    <scope>NUCLEOTIDE SEQUENCE [LARGE SCALE GENOMIC DNA]</scope>
    <source>
        <strain evidence="3 5">AFS003013</strain>
    </source>
</reference>
<evidence type="ECO:0000313" key="6">
    <source>
        <dbReference type="Proteomes" id="UP000256519"/>
    </source>
</evidence>
<evidence type="ECO:0000313" key="3">
    <source>
        <dbReference type="EMBL" id="PES36024.1"/>
    </source>
</evidence>
<reference evidence="4 6" key="2">
    <citation type="journal article" date="2018" name="Appl. Environ. Microbiol.">
        <title>Antimicrobial susceptibility testing and tentative epidemiological cut-off values of five Bacillus species relevant for use as animal feed additives or for plant protection.</title>
        <authorList>
            <person name="Agerso Y."/>
            <person name="Stuer-Lauridsen B."/>
            <person name="Bjerre K."/>
            <person name="Jensen M.G."/>
            <person name="Johansen E."/>
            <person name="Bennedsen M."/>
            <person name="Brockmann E."/>
            <person name="Nielsen B."/>
        </authorList>
    </citation>
    <scope>NUCLEOTIDE SEQUENCE [LARGE SCALE GENOMIC DNA]</scope>
    <source>
        <strain evidence="4 6">CHCC20162</strain>
    </source>
</reference>
<feature type="domain" description="HTH cro/C1-type" evidence="1">
    <location>
        <begin position="9"/>
        <end position="59"/>
    </location>
</feature>
<dbReference type="Pfam" id="PF13443">
    <property type="entry name" value="HTH_26"/>
    <property type="match status" value="1"/>
</dbReference>
<organism evidence="4 6">
    <name type="scientific">Priestia megaterium</name>
    <name type="common">Bacillus megaterium</name>
    <dbReference type="NCBI Taxonomy" id="1404"/>
    <lineage>
        <taxon>Bacteria</taxon>
        <taxon>Bacillati</taxon>
        <taxon>Bacillota</taxon>
        <taxon>Bacilli</taxon>
        <taxon>Bacillales</taxon>
        <taxon>Bacillaceae</taxon>
        <taxon>Priestia</taxon>
    </lineage>
</organism>
<dbReference type="SUPFAM" id="SSF47413">
    <property type="entry name" value="lambda repressor-like DNA-binding domains"/>
    <property type="match status" value="1"/>
</dbReference>
<evidence type="ECO:0000313" key="7">
    <source>
        <dbReference type="Proteomes" id="UP001213771"/>
    </source>
</evidence>
<reference evidence="2 7" key="3">
    <citation type="submission" date="2023-02" db="EMBL/GenBank/DDBJ databases">
        <authorList>
            <person name="Olszewska D."/>
        </authorList>
    </citation>
    <scope>NUCLEOTIDE SEQUENCE [LARGE SCALE GENOMIC DNA]</scope>
    <source>
        <strain evidence="2 7">FDU301</strain>
    </source>
</reference>
<gene>
    <name evidence="4" type="ORF">C3744_17225</name>
    <name evidence="3" type="ORF">CN497_17175</name>
    <name evidence="2" type="ORF">PVE99_30745</name>
</gene>